<dbReference type="Pfam" id="PF23410">
    <property type="entry name" value="Beta-prop_VPS8"/>
    <property type="match status" value="1"/>
</dbReference>
<feature type="compositionally biased region" description="Low complexity" evidence="3">
    <location>
        <begin position="1708"/>
        <end position="1719"/>
    </location>
</feature>
<keyword evidence="7" id="KW-1185">Reference proteome</keyword>
<dbReference type="PANTHER" id="PTHR12616:SF8">
    <property type="entry name" value="VACUOLAR PROTEIN SORTING-ASSOCIATED PROTEIN 8 HOMOLOG"/>
    <property type="match status" value="1"/>
</dbReference>
<comment type="similarity">
    <text evidence="1">Belongs to the VPS8 family.</text>
</comment>
<dbReference type="GO" id="GO:0030897">
    <property type="term" value="C:HOPS complex"/>
    <property type="evidence" value="ECO:0007669"/>
    <property type="project" value="TreeGrafter"/>
</dbReference>
<feature type="domain" description="VPS8-like TPR-like repeats" evidence="5">
    <location>
        <begin position="1370"/>
        <end position="1574"/>
    </location>
</feature>
<dbReference type="STRING" id="1365824.V5EK22"/>
<organism evidence="6 7">
    <name type="scientific">Kalmanozyma brasiliensis (strain GHG001)</name>
    <name type="common">Yeast</name>
    <name type="synonym">Pseudozyma brasiliensis</name>
    <dbReference type="NCBI Taxonomy" id="1365824"/>
    <lineage>
        <taxon>Eukaryota</taxon>
        <taxon>Fungi</taxon>
        <taxon>Dikarya</taxon>
        <taxon>Basidiomycota</taxon>
        <taxon>Ustilaginomycotina</taxon>
        <taxon>Ustilaginomycetes</taxon>
        <taxon>Ustilaginales</taxon>
        <taxon>Ustilaginaceae</taxon>
        <taxon>Kalmanozyma</taxon>
    </lineage>
</organism>
<dbReference type="OrthoDB" id="289913at2759"/>
<dbReference type="InterPro" id="IPR015943">
    <property type="entry name" value="WD40/YVTN_repeat-like_dom_sf"/>
</dbReference>
<feature type="compositionally biased region" description="Basic and acidic residues" evidence="3">
    <location>
        <begin position="62"/>
        <end position="75"/>
    </location>
</feature>
<dbReference type="eggNOG" id="KOG2079">
    <property type="taxonomic scope" value="Eukaryota"/>
</dbReference>
<dbReference type="Pfam" id="PF25066">
    <property type="entry name" value="TPR_VPS8_2"/>
    <property type="match status" value="1"/>
</dbReference>
<dbReference type="HOGENOM" id="CLU_000917_3_1_1"/>
<evidence type="ECO:0000256" key="3">
    <source>
        <dbReference type="SAM" id="MobiDB-lite"/>
    </source>
</evidence>
<evidence type="ECO:0000256" key="2">
    <source>
        <dbReference type="PROSITE-ProRule" id="PRU00221"/>
    </source>
</evidence>
<dbReference type="Gene3D" id="2.130.10.10">
    <property type="entry name" value="YVTN repeat-like/Quinoprotein amine dehydrogenase"/>
    <property type="match status" value="1"/>
</dbReference>
<dbReference type="InterPro" id="IPR001680">
    <property type="entry name" value="WD40_rpt"/>
</dbReference>
<dbReference type="Proteomes" id="UP000019377">
    <property type="component" value="Unassembled WGS sequence"/>
</dbReference>
<protein>
    <submittedName>
        <fullName evidence="6">Uncharacterized protein</fullName>
    </submittedName>
</protein>
<feature type="domain" description="Vacuolar protein sorting-associated protein 8 central" evidence="4">
    <location>
        <begin position="680"/>
        <end position="933"/>
    </location>
</feature>
<feature type="repeat" description="WD" evidence="2">
    <location>
        <begin position="249"/>
        <end position="290"/>
    </location>
</feature>
<evidence type="ECO:0000259" key="4">
    <source>
        <dbReference type="Pfam" id="PF12816"/>
    </source>
</evidence>
<feature type="compositionally biased region" description="Basic and acidic residues" evidence="3">
    <location>
        <begin position="1827"/>
        <end position="1841"/>
    </location>
</feature>
<dbReference type="SUPFAM" id="SSF50978">
    <property type="entry name" value="WD40 repeat-like"/>
    <property type="match status" value="1"/>
</dbReference>
<feature type="compositionally biased region" description="Polar residues" evidence="3">
    <location>
        <begin position="1800"/>
        <end position="1812"/>
    </location>
</feature>
<feature type="region of interest" description="Disordered" evidence="3">
    <location>
        <begin position="775"/>
        <end position="794"/>
    </location>
</feature>
<keyword evidence="2" id="KW-0853">WD repeat</keyword>
<dbReference type="SMART" id="SM00320">
    <property type="entry name" value="WD40"/>
    <property type="match status" value="1"/>
</dbReference>
<accession>V5EK22</accession>
<gene>
    <name evidence="6" type="ORF">PSEUBRA_SCAF6g00769</name>
</gene>
<feature type="region of interest" description="Disordered" evidence="3">
    <location>
        <begin position="968"/>
        <end position="990"/>
    </location>
</feature>
<dbReference type="EMBL" id="KI545892">
    <property type="protein sequence ID" value="EST05200.1"/>
    <property type="molecule type" value="Genomic_DNA"/>
</dbReference>
<dbReference type="OMA" id="GQMEDFI"/>
<dbReference type="GO" id="GO:0034058">
    <property type="term" value="P:endosomal vesicle fusion"/>
    <property type="evidence" value="ECO:0007669"/>
    <property type="project" value="TreeGrafter"/>
</dbReference>
<feature type="compositionally biased region" description="Basic and acidic residues" evidence="3">
    <location>
        <begin position="978"/>
        <end position="990"/>
    </location>
</feature>
<dbReference type="GO" id="GO:0006623">
    <property type="term" value="P:protein targeting to vacuole"/>
    <property type="evidence" value="ECO:0007669"/>
    <property type="project" value="InterPro"/>
</dbReference>
<feature type="region of interest" description="Disordered" evidence="3">
    <location>
        <begin position="1783"/>
        <end position="1841"/>
    </location>
</feature>
<sequence>MERNDSSDSNPWGAEPSYAQRISSFHAQKDASYDQQMNDVLASPHIPTDELREDPQASSLGDGRKGDAQADSHVDQDDDDDDDFVYSGIDTAGGPSKSTSGDSIVSGDMSSDTYSAKLKDILGSDDGDDGDDDEEDDTAVKAVIDTSVLSIGQRVVLGGGAEQDSDHQASEPTLKEATYNERDELGRDVVKWSALRRVIADAKSAPDAPEPIPTVLAVAGGLIAIGMQGGKTVVCDFAQEPIASCGHDGRGHGDAVTALAFSSDHSFLGVGHASGNIFLYDLSNPGRAARHVPPVPLSSVKLGKKEGHLSGSAVVHIGFIGLRHTAIVTADNKGLAFYHALGRILGVSSVDTLRLLGKYPQYEHEDELGLGDSKKRNTIFQLSPLPLGPGPHAADDTTFVAMITPTKLRQDPRAARGANAQGASTMVEEVDPVELTNEDGIEEPDRIVALQWFSPDLLMITTRSGLALFDCRAGKVTERMRGGSASVILAKTIEQRYYDAALLGKPFDPHAEPQEDDVESDETLRPRSWALNHSVRISKGRSFFLTKSDLVVGTLLSWADRLLLYVTSGDFLSAIELATLFHQGKFLGSAVGLPSDPDERTIIVANKLRDLMAASAEYSFSPDRLTDSTHVTADGRGVDRTSLFQGLARVCARACLSLNDLDFLFDTLYDKYEDNGIESIFVGQMEDFIVSGELRSLPIPVVQRLVAFRKDRQEYAQAERIIWHVDPKSLDLDQALSLCLDRRLYDALTYVFNAALEDYVSPIIEMLHPVRRAIGRRRKQQQHGDAASLQEANDDPYAHVRVSDTLDEEEPEAEVDSEERDIEDGYRVFSYLSVILTGNRYPSQEPFEQDEQASKAKSSIYAFIFSGGSMLWPPGPGGKLVLYGLDDDANNDGPRPHGSPDANDGDHEPLYPYLRLLLEFDAEAFLDALDLAFEDGFLDDEDVVGKRLSRQLIVDVLLELASGQPSFPQRVVSGSSTRSDEGLGHAPDTRSPKLPLMARIFAHIFVARNAPKYPQFIHLSSQNVDVLLRFLALPSPHDADAVDMEMGETTHEDRELAAECLLSHYKPRFDDDWLDTFERADFHRILRSAFRQEKKWDRLLGMYLREHLRAGPTQTIEEDEDSVAATGGDAFAHFEETLFNAARKDTPGGDKLQIRLHELLSDHIIDLLDLDPLKTASMMDRFFPTRHEQVLQRLAQLDEKRLLLYLQCFFEPVQVGKATAAEQVSQQQDQTSHLPTAELDWTNDVAEKAASAAIFNADVGRADPEHLPRKDREAFLDLLCRYDPEAVVRNLDAKGASFFDLDRLVQACRSGDTAIDGSRVAQNSDAVLWALDRLGRSKEAFEELDTACSRTADSLVFVATEQSGVDPASSIADELLADIRRCVNVAVQLCIERANAFGGVHESDDEDRVTNEKSVKAEERLDTDEVWYRLLRSLVRLVHDVAHLGAPSPSGSVSHEEYSGSAAVPRPKQLLNGVRDIVQETLSDLISSTAAEAVSFPALFRRLTGSDNTAKVPSGGKASNVDHQAGVAEYYAEIRSVLDGMLSAYHLRSELLAITNKLFDHDTFHQFRRLHAQRRHGWRPAGGTSSRCAGCQVLLVGPKRGTNAAKADTAIGDGQAMLVTSPEADHAAVVEDLRRKTFQPSRSTSFSSSYGGRSAGNALLTPSTPLLQTHHRRAKSPYDGKAAPLASPRVDKGKGVVRSASTEFSHLNGNASSSSAGRRYASEETDTPNEVDGYFGSELGARSAQANGGPSAAMTRSNSTASSVGFSLRINDEPEQRLSLTAEEANGDGGLEDGDGTLTPSRFGQRSESVSAQYAERVTEGGTSFEQQHEEAEEAESKQDERIVVQKTGLVYHESCWLREHPYQPLTS</sequence>
<dbReference type="Pfam" id="PF12816">
    <property type="entry name" value="TPR_Vps8"/>
    <property type="match status" value="1"/>
</dbReference>
<feature type="compositionally biased region" description="Polar residues" evidence="3">
    <location>
        <begin position="96"/>
        <end position="108"/>
    </location>
</feature>
<feature type="region of interest" description="Disordered" evidence="3">
    <location>
        <begin position="1640"/>
        <end position="1760"/>
    </location>
</feature>
<feature type="region of interest" description="Disordered" evidence="3">
    <location>
        <begin position="1"/>
        <end position="108"/>
    </location>
</feature>
<proteinExistence type="inferred from homology"/>
<evidence type="ECO:0000313" key="6">
    <source>
        <dbReference type="EMBL" id="EST05200.1"/>
    </source>
</evidence>
<feature type="compositionally biased region" description="Low complexity" evidence="3">
    <location>
        <begin position="1641"/>
        <end position="1652"/>
    </location>
</feature>
<dbReference type="InterPro" id="IPR059070">
    <property type="entry name" value="TPR_VPS8_2"/>
</dbReference>
<reference evidence="7" key="1">
    <citation type="journal article" date="2013" name="Genome Announc.">
        <title>Draft genome sequence of Pseudozyma brasiliensis sp. nov. strain GHG001, a high producer of endo-1,4-xylanase isolated from an insect pest of sugarcane.</title>
        <authorList>
            <person name="Oliveira J.V.D.C."/>
            <person name="dos Santos R.A.C."/>
            <person name="Borges T.A."/>
            <person name="Riano-Pachon D.M."/>
            <person name="Goldman G.H."/>
        </authorList>
    </citation>
    <scope>NUCLEOTIDE SEQUENCE [LARGE SCALE GENOMIC DNA]</scope>
    <source>
        <strain evidence="7">GHG001</strain>
    </source>
</reference>
<dbReference type="PROSITE" id="PS50082">
    <property type="entry name" value="WD_REPEATS_2"/>
    <property type="match status" value="1"/>
</dbReference>
<name>V5EK22_KALBG</name>
<evidence type="ECO:0000256" key="1">
    <source>
        <dbReference type="ARBA" id="ARBA00009422"/>
    </source>
</evidence>
<dbReference type="InterPro" id="IPR025941">
    <property type="entry name" value="Vps8_central_dom"/>
</dbReference>
<evidence type="ECO:0000259" key="5">
    <source>
        <dbReference type="Pfam" id="PF25066"/>
    </source>
</evidence>
<feature type="compositionally biased region" description="Polar residues" evidence="3">
    <location>
        <begin position="968"/>
        <end position="977"/>
    </location>
</feature>
<dbReference type="PANTHER" id="PTHR12616">
    <property type="entry name" value="VACUOLAR PROTEIN SORTING VPS41"/>
    <property type="match status" value="1"/>
</dbReference>
<feature type="region of interest" description="Disordered" evidence="3">
    <location>
        <begin position="883"/>
        <end position="906"/>
    </location>
</feature>
<feature type="compositionally biased region" description="Polar residues" evidence="3">
    <location>
        <begin position="1744"/>
        <end position="1760"/>
    </location>
</feature>
<dbReference type="InterPro" id="IPR036322">
    <property type="entry name" value="WD40_repeat_dom_sf"/>
</dbReference>
<dbReference type="InterPro" id="IPR045111">
    <property type="entry name" value="Vps41/Vps8"/>
</dbReference>
<evidence type="ECO:0000313" key="7">
    <source>
        <dbReference type="Proteomes" id="UP000019377"/>
    </source>
</evidence>
<dbReference type="GO" id="GO:0005770">
    <property type="term" value="C:late endosome"/>
    <property type="evidence" value="ECO:0007669"/>
    <property type="project" value="TreeGrafter"/>
</dbReference>